<dbReference type="EMBL" id="BSPG01000003">
    <property type="protein sequence ID" value="GLS42910.1"/>
    <property type="molecule type" value="Genomic_DNA"/>
</dbReference>
<dbReference type="InterPro" id="IPR011006">
    <property type="entry name" value="CheY-like_superfamily"/>
</dbReference>
<gene>
    <name evidence="1" type="ORF">GCM10007884_08950</name>
</gene>
<organism evidence="1 2">
    <name type="scientific">Methylobacterium brachythecii</name>
    <dbReference type="NCBI Taxonomy" id="1176177"/>
    <lineage>
        <taxon>Bacteria</taxon>
        <taxon>Pseudomonadati</taxon>
        <taxon>Pseudomonadota</taxon>
        <taxon>Alphaproteobacteria</taxon>
        <taxon>Hyphomicrobiales</taxon>
        <taxon>Methylobacteriaceae</taxon>
        <taxon>Methylobacterium</taxon>
    </lineage>
</organism>
<comment type="caution">
    <text evidence="1">The sequence shown here is derived from an EMBL/GenBank/DDBJ whole genome shotgun (WGS) entry which is preliminary data.</text>
</comment>
<dbReference type="RefSeq" id="WP_425488742.1">
    <property type="nucleotide sequence ID" value="NZ_BSPG01000003.1"/>
</dbReference>
<reference evidence="2" key="1">
    <citation type="journal article" date="2019" name="Int. J. Syst. Evol. Microbiol.">
        <title>The Global Catalogue of Microorganisms (GCM) 10K type strain sequencing project: providing services to taxonomists for standard genome sequencing and annotation.</title>
        <authorList>
            <consortium name="The Broad Institute Genomics Platform"/>
            <consortium name="The Broad Institute Genome Sequencing Center for Infectious Disease"/>
            <person name="Wu L."/>
            <person name="Ma J."/>
        </authorList>
    </citation>
    <scope>NUCLEOTIDE SEQUENCE [LARGE SCALE GENOMIC DNA]</scope>
    <source>
        <strain evidence="2">NBRC 107710</strain>
    </source>
</reference>
<name>A0ABQ6D2P3_9HYPH</name>
<dbReference type="SUPFAM" id="SSF52172">
    <property type="entry name" value="CheY-like"/>
    <property type="match status" value="1"/>
</dbReference>
<dbReference type="Proteomes" id="UP001156881">
    <property type="component" value="Unassembled WGS sequence"/>
</dbReference>
<evidence type="ECO:0008006" key="3">
    <source>
        <dbReference type="Google" id="ProtNLM"/>
    </source>
</evidence>
<protein>
    <recommendedName>
        <fullName evidence="3">Histidine kinase</fullName>
    </recommendedName>
</protein>
<dbReference type="Gene3D" id="3.40.50.2300">
    <property type="match status" value="1"/>
</dbReference>
<accession>A0ABQ6D2P3</accession>
<evidence type="ECO:0000313" key="1">
    <source>
        <dbReference type="EMBL" id="GLS42910.1"/>
    </source>
</evidence>
<evidence type="ECO:0000313" key="2">
    <source>
        <dbReference type="Proteomes" id="UP001156881"/>
    </source>
</evidence>
<keyword evidence="2" id="KW-1185">Reference proteome</keyword>
<sequence>MQPNPATGRQDGLRDASAPAECEFQAGCYGVQVLVAGRRKLWRDEVSAEIRRAGYNATSVDSGVDALTVLALGLPMDVLVTDAELLGELRCSRLAIEARALRPNLAIVFASDREDVVDCVPHALIVSPDAADGALAGTVREALQTRA</sequence>
<proteinExistence type="predicted"/>